<feature type="transmembrane region" description="Helical" evidence="1">
    <location>
        <begin position="12"/>
        <end position="30"/>
    </location>
</feature>
<gene>
    <name evidence="2" type="ORF">IV203_007805</name>
</gene>
<evidence type="ECO:0000313" key="3">
    <source>
        <dbReference type="Proteomes" id="UP000693970"/>
    </source>
</evidence>
<proteinExistence type="predicted"/>
<protein>
    <submittedName>
        <fullName evidence="2">Uncharacterized protein</fullName>
    </submittedName>
</protein>
<comment type="caution">
    <text evidence="2">The sequence shown here is derived from an EMBL/GenBank/DDBJ whole genome shotgun (WGS) entry which is preliminary data.</text>
</comment>
<keyword evidence="1" id="KW-1133">Transmembrane helix</keyword>
<reference evidence="2" key="1">
    <citation type="journal article" date="2021" name="Sci. Rep.">
        <title>Diploid genomic architecture of Nitzschia inconspicua, an elite biomass production diatom.</title>
        <authorList>
            <person name="Oliver A."/>
            <person name="Podell S."/>
            <person name="Pinowska A."/>
            <person name="Traller J.C."/>
            <person name="Smith S.R."/>
            <person name="McClure R."/>
            <person name="Beliaev A."/>
            <person name="Bohutskyi P."/>
            <person name="Hill E.A."/>
            <person name="Rabines A."/>
            <person name="Zheng H."/>
            <person name="Allen L.Z."/>
            <person name="Kuo A."/>
            <person name="Grigoriev I.V."/>
            <person name="Allen A.E."/>
            <person name="Hazlebeck D."/>
            <person name="Allen E.E."/>
        </authorList>
    </citation>
    <scope>NUCLEOTIDE SEQUENCE</scope>
    <source>
        <strain evidence="2">Hildebrandi</strain>
    </source>
</reference>
<dbReference type="Proteomes" id="UP000693970">
    <property type="component" value="Unassembled WGS sequence"/>
</dbReference>
<dbReference type="OrthoDB" id="48344at2759"/>
<dbReference type="EMBL" id="JAGRRH010000017">
    <property type="protein sequence ID" value="KAG7351757.1"/>
    <property type="molecule type" value="Genomic_DNA"/>
</dbReference>
<evidence type="ECO:0000313" key="2">
    <source>
        <dbReference type="EMBL" id="KAG7351757.1"/>
    </source>
</evidence>
<reference evidence="2" key="2">
    <citation type="submission" date="2021-04" db="EMBL/GenBank/DDBJ databases">
        <authorList>
            <person name="Podell S."/>
        </authorList>
    </citation>
    <scope>NUCLEOTIDE SEQUENCE</scope>
    <source>
        <strain evidence="2">Hildebrandi</strain>
    </source>
</reference>
<organism evidence="2 3">
    <name type="scientific">Nitzschia inconspicua</name>
    <dbReference type="NCBI Taxonomy" id="303405"/>
    <lineage>
        <taxon>Eukaryota</taxon>
        <taxon>Sar</taxon>
        <taxon>Stramenopiles</taxon>
        <taxon>Ochrophyta</taxon>
        <taxon>Bacillariophyta</taxon>
        <taxon>Bacillariophyceae</taxon>
        <taxon>Bacillariophycidae</taxon>
        <taxon>Bacillariales</taxon>
        <taxon>Bacillariaceae</taxon>
        <taxon>Nitzschia</taxon>
    </lineage>
</organism>
<accession>A0A9K3KYE6</accession>
<sequence>MATLRQSRQQKGILWLVVGVTLSSLMYSMTSTTVMSRNTQDFMKTLVVSTFNFTNSNGGENVMNETTFQDMLRSTTKHSNKRNTSNGNPFFHDNNIIMTIPYSSHNEALLHNRNYTYNQYQVRDDLSMKHQKQQSHSQNITTLALLYPTGLIGGYRNQAMRFEAFVKHAMDQNITQILLPSLLWSTRYNNQRNNFFWPVPFQDLFDVEHWNSFSFSTQPAIPNISNNTPSTIKLPLLVDSIQNADCWRHDPISKTESERIRQTLFGNDYSTAVNRTAQTSPIIPIRNGDWFIPKLTEHVVMTSATRLTPTANATVNYLAGNSGTAIRKHNFKDAVQHCQHPRVYGGGTHAGVLWNQYLSMSHLQPGNDVHNAKPNTVRTANMIATIHRALIPALQWRTLASRCVQHHLNDSVNNQRKGAKDTLGYVVLHARVETEMMVNKCGQDMEKNLTTLFDRVDVFIDRYNEQQLPPNRQLHGTMVAVGREGMQQQSSKVADLVAHNWKTLNERSISYINGKYTLVVQQSTETNVNGTLLTAHQLRPRQKQDLARRQFAYHLPMFECGEGWVDQAFYNDPSVNEDNLPHNYYGDILPSLINFWLAVEADVFIGVMKSSWSTDVWTARYYQGKGRNNFQYTSDNGIIPVSHGGLPPSHTNC</sequence>
<name>A0A9K3KYE6_9STRA</name>
<keyword evidence="1" id="KW-0812">Transmembrane</keyword>
<keyword evidence="1" id="KW-0472">Membrane</keyword>
<evidence type="ECO:0000256" key="1">
    <source>
        <dbReference type="SAM" id="Phobius"/>
    </source>
</evidence>
<dbReference type="AlphaFoldDB" id="A0A9K3KYE6"/>
<keyword evidence="3" id="KW-1185">Reference proteome</keyword>